<comment type="caution">
    <text evidence="1">The sequence shown here is derived from an EMBL/GenBank/DDBJ whole genome shotgun (WGS) entry which is preliminary data.</text>
</comment>
<protein>
    <submittedName>
        <fullName evidence="1">Uncharacterized protein</fullName>
    </submittedName>
</protein>
<dbReference type="InterPro" id="IPR044926">
    <property type="entry name" value="RGS_subdomain_2"/>
</dbReference>
<evidence type="ECO:0000313" key="2">
    <source>
        <dbReference type="Proteomes" id="UP001066276"/>
    </source>
</evidence>
<feature type="non-terminal residue" evidence="1">
    <location>
        <position position="1"/>
    </location>
</feature>
<organism evidence="1 2">
    <name type="scientific">Pleurodeles waltl</name>
    <name type="common">Iberian ribbed newt</name>
    <dbReference type="NCBI Taxonomy" id="8319"/>
    <lineage>
        <taxon>Eukaryota</taxon>
        <taxon>Metazoa</taxon>
        <taxon>Chordata</taxon>
        <taxon>Craniata</taxon>
        <taxon>Vertebrata</taxon>
        <taxon>Euteleostomi</taxon>
        <taxon>Amphibia</taxon>
        <taxon>Batrachia</taxon>
        <taxon>Caudata</taxon>
        <taxon>Salamandroidea</taxon>
        <taxon>Salamandridae</taxon>
        <taxon>Pleurodelinae</taxon>
        <taxon>Pleurodeles</taxon>
    </lineage>
</organism>
<accession>A0AAV7QIP4</accession>
<feature type="non-terminal residue" evidence="1">
    <location>
        <position position="74"/>
    </location>
</feature>
<sequence length="74" mass="8421">CCTALTVVTRFEDPWGSYRGVVLSTMMEPQIQICKLHVVQLTGGGGKRKGKSKKWKEILKFPHISQCEELRRTT</sequence>
<name>A0AAV7QIP4_PLEWA</name>
<dbReference type="EMBL" id="JANPWB010000010">
    <property type="protein sequence ID" value="KAJ1140063.1"/>
    <property type="molecule type" value="Genomic_DNA"/>
</dbReference>
<keyword evidence="2" id="KW-1185">Reference proteome</keyword>
<gene>
    <name evidence="1" type="ORF">NDU88_006424</name>
</gene>
<proteinExistence type="predicted"/>
<evidence type="ECO:0000313" key="1">
    <source>
        <dbReference type="EMBL" id="KAJ1140063.1"/>
    </source>
</evidence>
<reference evidence="1" key="1">
    <citation type="journal article" date="2022" name="bioRxiv">
        <title>Sequencing and chromosome-scale assembly of the giantPleurodeles waltlgenome.</title>
        <authorList>
            <person name="Brown T."/>
            <person name="Elewa A."/>
            <person name="Iarovenko S."/>
            <person name="Subramanian E."/>
            <person name="Araus A.J."/>
            <person name="Petzold A."/>
            <person name="Susuki M."/>
            <person name="Suzuki K.-i.T."/>
            <person name="Hayashi T."/>
            <person name="Toyoda A."/>
            <person name="Oliveira C."/>
            <person name="Osipova E."/>
            <person name="Leigh N.D."/>
            <person name="Simon A."/>
            <person name="Yun M.H."/>
        </authorList>
    </citation>
    <scope>NUCLEOTIDE SEQUENCE</scope>
    <source>
        <strain evidence="1">20211129_DDA</strain>
        <tissue evidence="1">Liver</tissue>
    </source>
</reference>
<dbReference type="AlphaFoldDB" id="A0AAV7QIP4"/>
<dbReference type="Proteomes" id="UP001066276">
    <property type="component" value="Chromosome 6"/>
</dbReference>
<dbReference type="Gene3D" id="1.10.167.10">
    <property type="entry name" value="Regulator of G-protein Signalling 4, domain 2"/>
    <property type="match status" value="1"/>
</dbReference>